<keyword evidence="10" id="KW-1185">Reference proteome</keyword>
<comment type="similarity">
    <text evidence="1 7">Belongs to the VPS36 family.</text>
</comment>
<dbReference type="InterPro" id="IPR036388">
    <property type="entry name" value="WH-like_DNA-bd_sf"/>
</dbReference>
<dbReference type="Gene3D" id="2.30.29.30">
    <property type="entry name" value="Pleckstrin-homology domain (PH domain)/Phosphotyrosine-binding domain (PTB)"/>
    <property type="match status" value="1"/>
</dbReference>
<dbReference type="SUPFAM" id="SSF46785">
    <property type="entry name" value="Winged helix' DNA-binding domain"/>
    <property type="match status" value="1"/>
</dbReference>
<dbReference type="GO" id="GO:0000814">
    <property type="term" value="C:ESCRT II complex"/>
    <property type="evidence" value="ECO:0007669"/>
    <property type="project" value="UniProtKB-UniRule"/>
</dbReference>
<dbReference type="InterPro" id="IPR011993">
    <property type="entry name" value="PH-like_dom_sf"/>
</dbReference>
<keyword evidence="7" id="KW-0967">Endosome</keyword>
<dbReference type="GO" id="GO:0043130">
    <property type="term" value="F:ubiquitin binding"/>
    <property type="evidence" value="ECO:0007669"/>
    <property type="project" value="UniProtKB-UniRule"/>
</dbReference>
<keyword evidence="4 7" id="KW-0963">Cytoplasm</keyword>
<dbReference type="GO" id="GO:0031902">
    <property type="term" value="C:late endosome membrane"/>
    <property type="evidence" value="ECO:0007669"/>
    <property type="project" value="UniProtKB-UniRule"/>
</dbReference>
<comment type="subunit">
    <text evidence="7">Component of the endosomal sorting complex required for transport II (ESCRT-II).</text>
</comment>
<evidence type="ECO:0000256" key="5">
    <source>
        <dbReference type="ARBA" id="ARBA00022927"/>
    </source>
</evidence>
<proteinExistence type="inferred from homology"/>
<dbReference type="Gene3D" id="1.10.10.10">
    <property type="entry name" value="Winged helix-like DNA-binding domain superfamily/Winged helix DNA-binding domain"/>
    <property type="match status" value="2"/>
</dbReference>
<dbReference type="Pfam" id="PF04157">
    <property type="entry name" value="EAP30"/>
    <property type="match status" value="1"/>
</dbReference>
<dbReference type="Pfam" id="PF11605">
    <property type="entry name" value="Vps36_ESCRT-II"/>
    <property type="match status" value="1"/>
</dbReference>
<comment type="caution">
    <text evidence="9">The sequence shown here is derived from an EMBL/GenBank/DDBJ whole genome shotgun (WGS) entry which is preliminary data.</text>
</comment>
<dbReference type="PANTHER" id="PTHR13128">
    <property type="entry name" value="VACUOLAR PROTEIN-SORTING-ASSOCIATED PROTEIN 36"/>
    <property type="match status" value="1"/>
</dbReference>
<evidence type="ECO:0000313" key="9">
    <source>
        <dbReference type="EMBL" id="KAK4316776.1"/>
    </source>
</evidence>
<evidence type="ECO:0000256" key="4">
    <source>
        <dbReference type="ARBA" id="ARBA00022490"/>
    </source>
</evidence>
<sequence>MDRWYWCDSSLTFGEIVASTAKSIRLYDGDKKTTFEDGHLTLTNLRLLWRHESQSSSLGLHLGLVALVEEEPGGFTSSPKLILHLAMPSHTQPAGPVTTSHNSHIKLCFKQGGCSSFHQGLQKALTDQEWEKLTVQTTPTNHQTNKRPQGKTIHTGILGIERAIQAKQQQTNQNISRAFEDLKNLMDLAKDMVAISKSISSKMKERSGEVSADDTTQFRSYLLSLGIDDPVTRETHGSATTYHHNLAREIANALETPVKEAGGVMLLSEVYCRINRARGLQLLSPEDVMNACQVMKQSNQSIHLHTFESGVQVVQSVGLDQEKVMKDTVEALQRYETLGMSAGDLARECGLPLLLAQERLLQAETCAEAVRDESSQGLRFYPNLFFTRDAQ</sequence>
<dbReference type="InterPro" id="IPR037855">
    <property type="entry name" value="Vps36"/>
</dbReference>
<dbReference type="AlphaFoldDB" id="A0AAE1UDL6"/>
<comment type="subcellular location">
    <subcellularLocation>
        <location evidence="7">Cytoplasm</location>
    </subcellularLocation>
    <subcellularLocation>
        <location evidence="7">Endosome</location>
    </subcellularLocation>
</comment>
<evidence type="ECO:0000256" key="7">
    <source>
        <dbReference type="RuleBase" id="RU367095"/>
    </source>
</evidence>
<dbReference type="SUPFAM" id="SSF50729">
    <property type="entry name" value="PH domain-like"/>
    <property type="match status" value="1"/>
</dbReference>
<dbReference type="InterPro" id="IPR040608">
    <property type="entry name" value="Snf8/Vps36"/>
</dbReference>
<organism evidence="9 10">
    <name type="scientific">Petrolisthes manimaculis</name>
    <dbReference type="NCBI Taxonomy" id="1843537"/>
    <lineage>
        <taxon>Eukaryota</taxon>
        <taxon>Metazoa</taxon>
        <taxon>Ecdysozoa</taxon>
        <taxon>Arthropoda</taxon>
        <taxon>Crustacea</taxon>
        <taxon>Multicrustacea</taxon>
        <taxon>Malacostraca</taxon>
        <taxon>Eumalacostraca</taxon>
        <taxon>Eucarida</taxon>
        <taxon>Decapoda</taxon>
        <taxon>Pleocyemata</taxon>
        <taxon>Anomura</taxon>
        <taxon>Galatheoidea</taxon>
        <taxon>Porcellanidae</taxon>
        <taxon>Petrolisthes</taxon>
    </lineage>
</organism>
<accession>A0AAE1UDL6</accession>
<dbReference type="GO" id="GO:0032266">
    <property type="term" value="F:phosphatidylinositol-3-phosphate binding"/>
    <property type="evidence" value="ECO:0007669"/>
    <property type="project" value="UniProtKB-UniRule"/>
</dbReference>
<name>A0AAE1UDL6_9EUCA</name>
<dbReference type="Proteomes" id="UP001292094">
    <property type="component" value="Unassembled WGS sequence"/>
</dbReference>
<feature type="domain" description="GLUE N-terminal" evidence="8">
    <location>
        <begin position="1"/>
        <end position="137"/>
    </location>
</feature>
<protein>
    <recommendedName>
        <fullName evidence="2 7">Vacuolar protein-sorting-associated protein 36</fullName>
    </recommendedName>
    <alternativeName>
        <fullName evidence="6 7">ESCRT-II complex subunit VPS36</fullName>
    </alternativeName>
</protein>
<evidence type="ECO:0000256" key="2">
    <source>
        <dbReference type="ARBA" id="ARBA00017953"/>
    </source>
</evidence>
<evidence type="ECO:0000256" key="1">
    <source>
        <dbReference type="ARBA" id="ARBA00009697"/>
    </source>
</evidence>
<dbReference type="EMBL" id="JAWZYT010000986">
    <property type="protein sequence ID" value="KAK4316776.1"/>
    <property type="molecule type" value="Genomic_DNA"/>
</dbReference>
<dbReference type="Gene3D" id="6.10.140.260">
    <property type="match status" value="1"/>
</dbReference>
<keyword evidence="3 7" id="KW-0813">Transport</keyword>
<evidence type="ECO:0000256" key="3">
    <source>
        <dbReference type="ARBA" id="ARBA00022448"/>
    </source>
</evidence>
<dbReference type="PANTHER" id="PTHR13128:SF12">
    <property type="entry name" value="VACUOLAR PROTEIN-SORTING-ASSOCIATED PROTEIN 36"/>
    <property type="match status" value="1"/>
</dbReference>
<gene>
    <name evidence="9" type="ORF">Pmani_012103</name>
</gene>
<evidence type="ECO:0000259" key="8">
    <source>
        <dbReference type="PROSITE" id="PS51495"/>
    </source>
</evidence>
<dbReference type="InterPro" id="IPR036390">
    <property type="entry name" value="WH_DNA-bd_sf"/>
</dbReference>
<reference evidence="9" key="1">
    <citation type="submission" date="2023-11" db="EMBL/GenBank/DDBJ databases">
        <title>Genome assemblies of two species of porcelain crab, Petrolisthes cinctipes and Petrolisthes manimaculis (Anomura: Porcellanidae).</title>
        <authorList>
            <person name="Angst P."/>
        </authorList>
    </citation>
    <scope>NUCLEOTIDE SEQUENCE</scope>
    <source>
        <strain evidence="9">PB745_02</strain>
        <tissue evidence="9">Gill</tissue>
    </source>
</reference>
<dbReference type="FunFam" id="1.10.10.10:FF:000416">
    <property type="entry name" value="Vacuolar protein-sorting-associated protein 36"/>
    <property type="match status" value="1"/>
</dbReference>
<keyword evidence="5 7" id="KW-0653">Protein transport</keyword>
<evidence type="ECO:0000256" key="6">
    <source>
        <dbReference type="ARBA" id="ARBA00030114"/>
    </source>
</evidence>
<dbReference type="PROSITE" id="PS51495">
    <property type="entry name" value="GLUE"/>
    <property type="match status" value="1"/>
</dbReference>
<comment type="function">
    <text evidence="7">Component of the ESCRT-II complex (endosomal sorting complex required for transport II), which is required for multivesicular body (MVB) formation and sorting of endosomal cargo proteins into MVBs.</text>
</comment>
<dbReference type="GO" id="GO:0043328">
    <property type="term" value="P:protein transport to vacuole involved in ubiquitin-dependent protein catabolic process via the multivesicular body sorting pathway"/>
    <property type="evidence" value="ECO:0007669"/>
    <property type="project" value="UniProtKB-UniRule"/>
</dbReference>
<evidence type="ECO:0000313" key="10">
    <source>
        <dbReference type="Proteomes" id="UP001292094"/>
    </source>
</evidence>
<dbReference type="InterPro" id="IPR021648">
    <property type="entry name" value="GLUE_dom"/>
</dbReference>